<name>A0A7Y4P809_9CORY</name>
<sequence length="198" mass="22462">MDNTAPLNFEEACVLTQVTNRPSRERSSVKHGDQCRINKGREQLQHDPVEIDLICLYVNEFLEALRMDQCANPRVELPSFHCDEDLSSYIKEAIYSPICAKGGDCKDMVWMKFTKDGYLGVVAMSNDINFNMPEPGQTANTSGIIIRELGKEWDKSFVLVFPLINFPEGMERGSIETGIGNFLIDKGVPILDFYSHRY</sequence>
<proteinExistence type="predicted"/>
<evidence type="ECO:0000313" key="1">
    <source>
        <dbReference type="EMBL" id="ARU45731.1"/>
    </source>
</evidence>
<dbReference type="GeneID" id="78781895"/>
<dbReference type="AlphaFoldDB" id="A0A7Y4P809"/>
<evidence type="ECO:0000313" key="2">
    <source>
        <dbReference type="Proteomes" id="UP000195652"/>
    </source>
</evidence>
<reference evidence="1 2" key="4">
    <citation type="journal article" date="2020" name="PLoS ONE">
        <title>Taxonomic classification of strain PO100/5 shows a broader geographic distribution and genetic markers of the recently described Corynebacterium silvaticum.</title>
        <authorList>
            <person name="Viana M.V.C."/>
            <person name="Profeta R."/>
            <person name="da Silva A.L."/>
            <person name="Hurtado R."/>
            <person name="Cerqueira J.C."/>
            <person name="Ribeiro B.F.S."/>
            <person name="Almeida M.O."/>
            <person name="Morais-Rodrigues F."/>
            <person name="Soares S.C."/>
            <person name="Oliveira M."/>
            <person name="Tavares L."/>
            <person name="Figueiredo H."/>
            <person name="Wattam A.R."/>
            <person name="Barh D."/>
            <person name="Ghosh P."/>
            <person name="Silva A."/>
            <person name="Azevedo V."/>
        </authorList>
    </citation>
    <scope>NUCLEOTIDE SEQUENCE [LARGE SCALE GENOMIC DNA]</scope>
    <source>
        <strain evidence="1 2">PO100/5</strain>
    </source>
</reference>
<dbReference type="EMBL" id="CP021417">
    <property type="protein sequence ID" value="ARU45731.1"/>
    <property type="molecule type" value="Genomic_DNA"/>
</dbReference>
<dbReference type="Proteomes" id="UP000195652">
    <property type="component" value="Chromosome"/>
</dbReference>
<reference evidence="1 2" key="2">
    <citation type="journal article" date="2020" name="Antonie Van Leeuwenhoek">
        <title>Phylogenomic characterisation of a novel corynebacterial species pathogenic to animals.</title>
        <authorList>
            <person name="Moller J."/>
            <person name="Musella L."/>
            <person name="Melnikov V."/>
            <person name="Geissdorfer W."/>
            <person name="Burkovski A."/>
            <person name="Sangal V."/>
        </authorList>
    </citation>
    <scope>NUCLEOTIDE SEQUENCE [LARGE SCALE GENOMIC DNA]</scope>
    <source>
        <strain evidence="1 2">PO100/5</strain>
    </source>
</reference>
<reference evidence="1 2" key="1">
    <citation type="journal article" date="2014" name="BMC Vet. Res.">
        <title>First report of Corynebacterium pseudotuberculosis from caseous lymphadenitis lesions in Black Alentejano pig (Sus scrofa domesticus).</title>
        <authorList>
            <person name="Oliveira M."/>
            <person name="Barroco C."/>
            <person name="Mottola C."/>
            <person name="Santos R."/>
            <person name="Lemsaddek A."/>
            <person name="Tavares L."/>
            <person name="Semedo-Lemsaddek T."/>
        </authorList>
    </citation>
    <scope>NUCLEOTIDE SEQUENCE [LARGE SCALE GENOMIC DNA]</scope>
    <source>
        <strain evidence="1 2">PO100/5</strain>
    </source>
</reference>
<reference evidence="1 2" key="3">
    <citation type="journal article" date="2020" name="Int. J. Syst. Evol. Microbiol.">
        <title>Corynebacterium silvaticum sp. nov., a unique group of NTTB corynebacteria in wild boar and roe deer.</title>
        <authorList>
            <person name="Dangel A."/>
            <person name="Berger A."/>
            <person name="Rau J."/>
            <person name="Eisenberg T."/>
            <person name="Kampfer P."/>
            <person name="Margos G."/>
            <person name="Contzen M."/>
            <person name="Busse H.J."/>
            <person name="Konrad R."/>
            <person name="Peters M."/>
            <person name="Sting R."/>
            <person name="Sing A."/>
        </authorList>
    </citation>
    <scope>NUCLEOTIDE SEQUENCE [LARGE SCALE GENOMIC DNA]</scope>
    <source>
        <strain evidence="1 2">PO100/5</strain>
    </source>
</reference>
<gene>
    <name evidence="1" type="ORF">CBE74_03560</name>
</gene>
<keyword evidence="2" id="KW-1185">Reference proteome</keyword>
<protein>
    <submittedName>
        <fullName evidence="1">Uncharacterized protein</fullName>
    </submittedName>
</protein>
<accession>A0A7Y4P809</accession>
<dbReference type="RefSeq" id="WP_087453571.1">
    <property type="nucleotide sequence ID" value="NZ_CP021417.2"/>
</dbReference>
<organism evidence="1 2">
    <name type="scientific">Corynebacterium silvaticum</name>
    <dbReference type="NCBI Taxonomy" id="2320431"/>
    <lineage>
        <taxon>Bacteria</taxon>
        <taxon>Bacillati</taxon>
        <taxon>Actinomycetota</taxon>
        <taxon>Actinomycetes</taxon>
        <taxon>Mycobacteriales</taxon>
        <taxon>Corynebacteriaceae</taxon>
        <taxon>Corynebacterium</taxon>
    </lineage>
</organism>
<dbReference type="KEGG" id="csil:CBE74_03560"/>